<keyword evidence="1" id="KW-0812">Transmembrane</keyword>
<organism evidence="3 4">
    <name type="scientific">Naja naja</name>
    <name type="common">Indian cobra</name>
    <dbReference type="NCBI Taxonomy" id="35670"/>
    <lineage>
        <taxon>Eukaryota</taxon>
        <taxon>Metazoa</taxon>
        <taxon>Chordata</taxon>
        <taxon>Craniata</taxon>
        <taxon>Vertebrata</taxon>
        <taxon>Euteleostomi</taxon>
        <taxon>Lepidosauria</taxon>
        <taxon>Squamata</taxon>
        <taxon>Bifurcata</taxon>
        <taxon>Unidentata</taxon>
        <taxon>Episquamata</taxon>
        <taxon>Toxicofera</taxon>
        <taxon>Serpentes</taxon>
        <taxon>Colubroidea</taxon>
        <taxon>Elapidae</taxon>
        <taxon>Elapinae</taxon>
        <taxon>Naja</taxon>
    </lineage>
</organism>
<reference evidence="3" key="1">
    <citation type="submission" date="2025-08" db="UniProtKB">
        <authorList>
            <consortium name="Ensembl"/>
        </authorList>
    </citation>
    <scope>IDENTIFICATION</scope>
</reference>
<dbReference type="Ensembl" id="ENSNNAT00000000041.1">
    <property type="protein sequence ID" value="ENSNNAP00000000035.1"/>
    <property type="gene ID" value="ENSNNAG00000000023.1"/>
</dbReference>
<dbReference type="OMA" id="AMWAEDG"/>
<accession>A0A8C6V3H2</accession>
<evidence type="ECO:0008006" key="5">
    <source>
        <dbReference type="Google" id="ProtNLM"/>
    </source>
</evidence>
<evidence type="ECO:0000256" key="2">
    <source>
        <dbReference type="SAM" id="SignalP"/>
    </source>
</evidence>
<keyword evidence="1" id="KW-0472">Membrane</keyword>
<proteinExistence type="predicted"/>
<dbReference type="SUPFAM" id="SSF58069">
    <property type="entry name" value="Virus ectodomain"/>
    <property type="match status" value="1"/>
</dbReference>
<dbReference type="Proteomes" id="UP000694559">
    <property type="component" value="Unplaced"/>
</dbReference>
<keyword evidence="1" id="KW-1133">Transmembrane helix</keyword>
<protein>
    <recommendedName>
        <fullName evidence="5">Envelope glycoprotein</fullName>
    </recommendedName>
</protein>
<keyword evidence="4" id="KW-1185">Reference proteome</keyword>
<dbReference type="PANTHER" id="PTHR10424">
    <property type="entry name" value="VIRAL ENVELOPE PROTEIN"/>
    <property type="match status" value="1"/>
</dbReference>
<dbReference type="Gene3D" id="1.10.287.210">
    <property type="match status" value="1"/>
</dbReference>
<reference evidence="3" key="2">
    <citation type="submission" date="2025-09" db="UniProtKB">
        <authorList>
            <consortium name="Ensembl"/>
        </authorList>
    </citation>
    <scope>IDENTIFICATION</scope>
</reference>
<feature type="transmembrane region" description="Helical" evidence="1">
    <location>
        <begin position="555"/>
        <end position="578"/>
    </location>
</feature>
<evidence type="ECO:0000313" key="4">
    <source>
        <dbReference type="Proteomes" id="UP000694559"/>
    </source>
</evidence>
<dbReference type="PANTHER" id="PTHR10424:SF68">
    <property type="entry name" value="ENDOGENOUS RETROVIRUS GROUP 3 MEMBER 1 ENV POLYPROTEIN"/>
    <property type="match status" value="1"/>
</dbReference>
<dbReference type="InterPro" id="IPR018154">
    <property type="entry name" value="TLV/ENV_coat_polyprotein"/>
</dbReference>
<keyword evidence="2" id="KW-0732">Signal</keyword>
<dbReference type="OrthoDB" id="9909653at2759"/>
<feature type="chain" id="PRO_5034991849" description="Envelope glycoprotein" evidence="2">
    <location>
        <begin position="22"/>
        <end position="642"/>
    </location>
</feature>
<evidence type="ECO:0000313" key="3">
    <source>
        <dbReference type="Ensembl" id="ENSNNAP00000000035.1"/>
    </source>
</evidence>
<dbReference type="GeneTree" id="ENSGT00940000165291"/>
<feature type="signal peptide" evidence="2">
    <location>
        <begin position="1"/>
        <end position="21"/>
    </location>
</feature>
<dbReference type="Pfam" id="PF00429">
    <property type="entry name" value="TLV_coat"/>
    <property type="match status" value="1"/>
</dbReference>
<dbReference type="AlphaFoldDB" id="A0A8C6V3H2"/>
<evidence type="ECO:0000256" key="1">
    <source>
        <dbReference type="SAM" id="Phobius"/>
    </source>
</evidence>
<sequence length="642" mass="72916">MMWLFCVTILGLLLNPRGTAGGDDDKCQPCIKATKSGLKVTKTLIYHTQLDCKKKLKEICIINGTSYSICGDDGKKQCYDPKGATHRFTIKVSTNQHDACGQGTYCGDWKCVDFRSRGFSVRLDTIPKDNAHKKLYVTRVQANDTCYQHTCNLINLTFPVPQNWLTTQTWKGYQDDYGLGIDGTGSDPGVVLKILISKHDLDPIAHSLFHSYYEEMRKVQGMTLPPKAQNMFLALAETIQWPWEAQEVTYTYVQENQHNYTFKRTGEEIWAVTTNLVGNICYQRNQTDSRKTYVGSSRCLGIWENGTWWSGENITTPEKSLEKIENMSFLSRSEEDSQKWITPDGLYWVCGRYAYNSLPKDWYGSCVLGAIRPSFFLLPLRQRQVLGVPVYEEIGNIRVKRDTKGIHKGLWKDDEWPPERVIHYYEPAMWAEDGTHGYRTPIYLLNHLICLQAVVEIITNETILAMKHLAVESAKSRTYIMQNRLALDYLLAKEGGVCGKFNLTNCIEIDDSGKVIQEITNRMVKIAHVPVQTWKGFNMNNLFGSWFPNLPGLQAIVALIGIIAAGCVVLPCILPIFIKTITSTLSLIAKKQVSEQIMSLRLYQTVPTSEDKAEILLHEFETELRKKKGGVCEQELSYVGTE</sequence>
<name>A0A8C6V3H2_NAJNA</name>